<feature type="chain" id="PRO_5045604836" description="DUF3828 domain-containing protein" evidence="1">
    <location>
        <begin position="24"/>
        <end position="204"/>
    </location>
</feature>
<dbReference type="Gene3D" id="3.10.450.50">
    <property type="match status" value="1"/>
</dbReference>
<name>A0ABT6Y426_9BACT</name>
<accession>A0ABT6Y426</accession>
<protein>
    <recommendedName>
        <fullName evidence="4">DUF3828 domain-containing protein</fullName>
    </recommendedName>
</protein>
<dbReference type="EMBL" id="JASHIF010000002">
    <property type="protein sequence ID" value="MDI9858322.1"/>
    <property type="molecule type" value="Genomic_DNA"/>
</dbReference>
<reference evidence="2 3" key="1">
    <citation type="submission" date="2023-05" db="EMBL/GenBank/DDBJ databases">
        <title>Novel species of genus Flectobacillus isolated from stream in China.</title>
        <authorList>
            <person name="Lu H."/>
        </authorList>
    </citation>
    <scope>NUCLEOTIDE SEQUENCE [LARGE SCALE GENOMIC DNA]</scope>
    <source>
        <strain evidence="2 3">KCTC 42575</strain>
    </source>
</reference>
<evidence type="ECO:0000256" key="1">
    <source>
        <dbReference type="SAM" id="SignalP"/>
    </source>
</evidence>
<gene>
    <name evidence="2" type="ORF">QM524_03760</name>
</gene>
<comment type="caution">
    <text evidence="2">The sequence shown here is derived from an EMBL/GenBank/DDBJ whole genome shotgun (WGS) entry which is preliminary data.</text>
</comment>
<keyword evidence="3" id="KW-1185">Reference proteome</keyword>
<keyword evidence="1" id="KW-0732">Signal</keyword>
<proteinExistence type="predicted"/>
<sequence>MKTSMYILSLLLTCITISSYAQATTPKSVNTPSATDKKAIRDLLVKTYKWQEASTSVVDFEPVLDKKEERYIGLDYKIHQKRMTALQNTGFFSAEFLQNYDAIAKGIDTRLKTKKDEWMVGDMPPFGEDSNPWCRCQDYPSDNPWDKIVLKKVEVVGTTANVWWTWGDKNFSKGFSYKVRLQKENGFWKISYLQGFDKSVFLKK</sequence>
<evidence type="ECO:0000313" key="2">
    <source>
        <dbReference type="EMBL" id="MDI9858322.1"/>
    </source>
</evidence>
<evidence type="ECO:0008006" key="4">
    <source>
        <dbReference type="Google" id="ProtNLM"/>
    </source>
</evidence>
<feature type="signal peptide" evidence="1">
    <location>
        <begin position="1"/>
        <end position="23"/>
    </location>
</feature>
<dbReference type="RefSeq" id="WP_283343560.1">
    <property type="nucleotide sequence ID" value="NZ_JASHIF010000002.1"/>
</dbReference>
<evidence type="ECO:0000313" key="3">
    <source>
        <dbReference type="Proteomes" id="UP001236507"/>
    </source>
</evidence>
<organism evidence="2 3">
    <name type="scientific">Flectobacillus roseus</name>
    <dbReference type="NCBI Taxonomy" id="502259"/>
    <lineage>
        <taxon>Bacteria</taxon>
        <taxon>Pseudomonadati</taxon>
        <taxon>Bacteroidota</taxon>
        <taxon>Cytophagia</taxon>
        <taxon>Cytophagales</taxon>
        <taxon>Flectobacillaceae</taxon>
        <taxon>Flectobacillus</taxon>
    </lineage>
</organism>
<dbReference type="Proteomes" id="UP001236507">
    <property type="component" value="Unassembled WGS sequence"/>
</dbReference>